<keyword evidence="1" id="KW-1133">Transmembrane helix</keyword>
<evidence type="ECO:0000256" key="1">
    <source>
        <dbReference type="SAM" id="Phobius"/>
    </source>
</evidence>
<dbReference type="PATRIC" id="fig|316.97.peg.3942"/>
<dbReference type="OrthoDB" id="6945649at2"/>
<evidence type="ECO:0000313" key="2">
    <source>
        <dbReference type="EMBL" id="AHY44584.1"/>
    </source>
</evidence>
<feature type="transmembrane region" description="Helical" evidence="1">
    <location>
        <begin position="84"/>
        <end position="104"/>
    </location>
</feature>
<name>A0A023WXS4_STUST</name>
<dbReference type="Proteomes" id="UP000025238">
    <property type="component" value="Chromosome"/>
</dbReference>
<dbReference type="InterPro" id="IPR024399">
    <property type="entry name" value="DUF2628"/>
</dbReference>
<dbReference type="KEGG" id="pstu:UIB01_19725"/>
<gene>
    <name evidence="2" type="ORF">UIB01_19725</name>
</gene>
<dbReference type="AlphaFoldDB" id="A0A023WXS4"/>
<dbReference type="EMBL" id="CP007509">
    <property type="protein sequence ID" value="AHY44584.1"/>
    <property type="molecule type" value="Genomic_DNA"/>
</dbReference>
<evidence type="ECO:0000313" key="3">
    <source>
        <dbReference type="Proteomes" id="UP000025238"/>
    </source>
</evidence>
<dbReference type="Pfam" id="PF10947">
    <property type="entry name" value="DUF2628"/>
    <property type="match status" value="1"/>
</dbReference>
<accession>A0A023WXS4</accession>
<proteinExistence type="predicted"/>
<keyword evidence="1" id="KW-0472">Membrane</keyword>
<feature type="transmembrane region" description="Helical" evidence="1">
    <location>
        <begin position="60"/>
        <end position="77"/>
    </location>
</feature>
<protein>
    <recommendedName>
        <fullName evidence="4">DUF2628 domain-containing protein</fullName>
    </recommendedName>
</protein>
<organism evidence="2 3">
    <name type="scientific">Stutzerimonas stutzeri</name>
    <name type="common">Pseudomonas stutzeri</name>
    <dbReference type="NCBI Taxonomy" id="316"/>
    <lineage>
        <taxon>Bacteria</taxon>
        <taxon>Pseudomonadati</taxon>
        <taxon>Pseudomonadota</taxon>
        <taxon>Gammaproteobacteria</taxon>
        <taxon>Pseudomonadales</taxon>
        <taxon>Pseudomonadaceae</taxon>
        <taxon>Stutzerimonas</taxon>
    </lineage>
</organism>
<sequence length="142" mass="15426">MSTQNPYAPPLAPLTGAEAGRIEALPVSDSWKRRFQAIAQAGGPRLPAFKSLSAADRRQAMAFNILAFLFGPLYYLAKGMWRRALSYTLLALGAVTLIIMGLDAVGYGDFARFLAYGVAGVFAMRANLDFYKSQVLGDNGWL</sequence>
<evidence type="ECO:0008006" key="4">
    <source>
        <dbReference type="Google" id="ProtNLM"/>
    </source>
</evidence>
<keyword evidence="1" id="KW-0812">Transmembrane</keyword>
<reference evidence="2 3" key="1">
    <citation type="submission" date="2014-03" db="EMBL/GenBank/DDBJ databases">
        <title>Complete genome sequence of Pseudomonas stutzeri 19SMN4.</title>
        <authorList>
            <person name="Brunet-Galmes I."/>
            <person name="Nogales B."/>
            <person name="Busquets A."/>
            <person name="Pena A."/>
            <person name="Gomila M."/>
            <person name="Garcia-Valdes E."/>
            <person name="Lalucat J."/>
            <person name="Bennasar A."/>
            <person name="Bosch R."/>
        </authorList>
    </citation>
    <scope>NUCLEOTIDE SEQUENCE [LARGE SCALE GENOMIC DNA]</scope>
    <source>
        <strain evidence="2 3">19SMN4</strain>
    </source>
</reference>